<evidence type="ECO:0000313" key="3">
    <source>
        <dbReference type="Proteomes" id="UP001139414"/>
    </source>
</evidence>
<dbReference type="Pfam" id="PF02872">
    <property type="entry name" value="5_nucleotid_C"/>
    <property type="match status" value="1"/>
</dbReference>
<feature type="domain" description="5'-Nucleotidase C-terminal" evidence="1">
    <location>
        <begin position="77"/>
        <end position="214"/>
    </location>
</feature>
<organism evidence="2 3">
    <name type="scientific">Christiangramia sediminis</name>
    <dbReference type="NCBI Taxonomy" id="2881336"/>
    <lineage>
        <taxon>Bacteria</taxon>
        <taxon>Pseudomonadati</taxon>
        <taxon>Bacteroidota</taxon>
        <taxon>Flavobacteriia</taxon>
        <taxon>Flavobacteriales</taxon>
        <taxon>Flavobacteriaceae</taxon>
        <taxon>Christiangramia</taxon>
    </lineage>
</organism>
<dbReference type="SUPFAM" id="SSF55816">
    <property type="entry name" value="5'-nucleotidase (syn. UDP-sugar hydrolase), C-terminal domain"/>
    <property type="match status" value="1"/>
</dbReference>
<dbReference type="Proteomes" id="UP001139414">
    <property type="component" value="Unassembled WGS sequence"/>
</dbReference>
<evidence type="ECO:0000313" key="2">
    <source>
        <dbReference type="EMBL" id="MCB7479663.1"/>
    </source>
</evidence>
<evidence type="ECO:0000259" key="1">
    <source>
        <dbReference type="Pfam" id="PF02872"/>
    </source>
</evidence>
<keyword evidence="3" id="KW-1185">Reference proteome</keyword>
<dbReference type="GO" id="GO:0009166">
    <property type="term" value="P:nucleotide catabolic process"/>
    <property type="evidence" value="ECO:0007669"/>
    <property type="project" value="InterPro"/>
</dbReference>
<comment type="caution">
    <text evidence="2">The sequence shown here is derived from an EMBL/GenBank/DDBJ whole genome shotgun (WGS) entry which is preliminary data.</text>
</comment>
<dbReference type="InterPro" id="IPR008334">
    <property type="entry name" value="5'-Nucleotdase_C"/>
</dbReference>
<gene>
    <name evidence="2" type="ORF">LGQ90_00160</name>
</gene>
<dbReference type="AlphaFoldDB" id="A0A9X1LG42"/>
<dbReference type="InterPro" id="IPR006179">
    <property type="entry name" value="5_nucleotidase/apyrase"/>
</dbReference>
<dbReference type="Gene3D" id="3.90.780.10">
    <property type="entry name" value="5'-Nucleotidase, C-terminal domain"/>
    <property type="match status" value="1"/>
</dbReference>
<dbReference type="GO" id="GO:0030288">
    <property type="term" value="C:outer membrane-bounded periplasmic space"/>
    <property type="evidence" value="ECO:0007669"/>
    <property type="project" value="TreeGrafter"/>
</dbReference>
<dbReference type="GO" id="GO:0016787">
    <property type="term" value="F:hydrolase activity"/>
    <property type="evidence" value="ECO:0007669"/>
    <property type="project" value="InterPro"/>
</dbReference>
<dbReference type="PRINTS" id="PR01607">
    <property type="entry name" value="APYRASEFAMLY"/>
</dbReference>
<dbReference type="PROSITE" id="PS51257">
    <property type="entry name" value="PROKAR_LIPOPROTEIN"/>
    <property type="match status" value="1"/>
</dbReference>
<accession>A0A9X1LG42</accession>
<dbReference type="PANTHER" id="PTHR11575">
    <property type="entry name" value="5'-NUCLEOTIDASE-RELATED"/>
    <property type="match status" value="1"/>
</dbReference>
<sequence length="251" mass="28232">MKLSKLLLLASTVFILSCKTEKTEVARIDTQRIAVDNSFQEDSQISEFISPYKEHLNATLDSALAYNPSLLSKNEGELNTAIGNLMADAVLIQANPVFRKRTGKNIDMVLLNHGGIRAVIPAGKVTSRTAYQIMPFENEIVIAELTGKKIKEMLKYLEKAKTAHPVSGIKILADKNYKTIKATINEEEIEDDMTYFVATSDYLVNGGDNMNFFKDPVNLYGADYKIRNAMIDYFKKTDTIKAKIDDRYIKE</sequence>
<dbReference type="EMBL" id="JAJBZG010000001">
    <property type="protein sequence ID" value="MCB7479663.1"/>
    <property type="molecule type" value="Genomic_DNA"/>
</dbReference>
<protein>
    <submittedName>
        <fullName evidence="2">5'-nucleotidase C-terminal domain-containing protein</fullName>
    </submittedName>
</protein>
<reference evidence="2" key="1">
    <citation type="submission" date="2021-10" db="EMBL/GenBank/DDBJ databases">
        <title>Gramella sp. ASW11-100T, isolated from marine sediment.</title>
        <authorList>
            <person name="Xia C."/>
        </authorList>
    </citation>
    <scope>NUCLEOTIDE SEQUENCE</scope>
    <source>
        <strain evidence="2">ASW11-100</strain>
    </source>
</reference>
<proteinExistence type="predicted"/>
<dbReference type="RefSeq" id="WP_229336884.1">
    <property type="nucleotide sequence ID" value="NZ_JAJBZG010000001.1"/>
</dbReference>
<dbReference type="InterPro" id="IPR036907">
    <property type="entry name" value="5'-Nucleotdase_C_sf"/>
</dbReference>
<dbReference type="PANTHER" id="PTHR11575:SF24">
    <property type="entry name" value="5'-NUCLEOTIDASE"/>
    <property type="match status" value="1"/>
</dbReference>
<name>A0A9X1LG42_9FLAO</name>